<protein>
    <submittedName>
        <fullName evidence="4">Glycosyltransferase</fullName>
    </submittedName>
</protein>
<dbReference type="EMBL" id="JBHDLN010000013">
    <property type="protein sequence ID" value="MFB0845126.1"/>
    <property type="molecule type" value="Genomic_DNA"/>
</dbReference>
<dbReference type="Pfam" id="PF13439">
    <property type="entry name" value="Glyco_transf_4"/>
    <property type="match status" value="1"/>
</dbReference>
<dbReference type="CDD" id="cd00761">
    <property type="entry name" value="Glyco_tranf_GTA_type"/>
    <property type="match status" value="1"/>
</dbReference>
<dbReference type="InterPro" id="IPR001296">
    <property type="entry name" value="Glyco_trans_1"/>
</dbReference>
<evidence type="ECO:0000259" key="1">
    <source>
        <dbReference type="Pfam" id="PF00534"/>
    </source>
</evidence>
<dbReference type="InterPro" id="IPR028098">
    <property type="entry name" value="Glyco_trans_4-like_N"/>
</dbReference>
<feature type="domain" description="Glycosyltransferase 2-like" evidence="2">
    <location>
        <begin position="7"/>
        <end position="142"/>
    </location>
</feature>
<dbReference type="Gene3D" id="3.40.50.2000">
    <property type="entry name" value="Glycogen Phosphorylase B"/>
    <property type="match status" value="2"/>
</dbReference>
<dbReference type="Pfam" id="PF00534">
    <property type="entry name" value="Glycos_transf_1"/>
    <property type="match status" value="1"/>
</dbReference>
<dbReference type="CDD" id="cd03801">
    <property type="entry name" value="GT4_PimA-like"/>
    <property type="match status" value="1"/>
</dbReference>
<dbReference type="SUPFAM" id="SSF53756">
    <property type="entry name" value="UDP-Glycosyltransferase/glycogen phosphorylase"/>
    <property type="match status" value="1"/>
</dbReference>
<dbReference type="PANTHER" id="PTHR43685">
    <property type="entry name" value="GLYCOSYLTRANSFERASE"/>
    <property type="match status" value="1"/>
</dbReference>
<accession>A0ABV4V8N9</accession>
<reference evidence="4 5" key="1">
    <citation type="submission" date="2024-09" db="EMBL/GenBank/DDBJ databases">
        <authorList>
            <person name="Makale K.P.P."/>
            <person name="Makhzoum A."/>
            <person name="Rantong G."/>
            <person name="Rahube T.O."/>
        </authorList>
    </citation>
    <scope>NUCLEOTIDE SEQUENCE [LARGE SCALE GENOMIC DNA]</scope>
    <source>
        <strain evidence="4 5">KM_D13</strain>
    </source>
</reference>
<dbReference type="InterPro" id="IPR029044">
    <property type="entry name" value="Nucleotide-diphossugar_trans"/>
</dbReference>
<feature type="domain" description="Glycosyl transferase family 1" evidence="1">
    <location>
        <begin position="473"/>
        <end position="628"/>
    </location>
</feature>
<dbReference type="Gene3D" id="3.90.550.10">
    <property type="entry name" value="Spore Coat Polysaccharide Biosynthesis Protein SpsA, Chain A"/>
    <property type="match status" value="1"/>
</dbReference>
<sequence length="661" mass="76923">MEPLVGIVIPCYNYGVYIEEAVDSVLKSTYKTIEIIIVDDGSTDLYTIEVLSKMEAKPLTKVVRRVNGGLSAARNTGIRYTQAQYILTLDADDKIESTFIEKAVWILEHKNDVAYVYSLVQLFGEENKIWRTFRAPLSYLKFRNVVPATIVMRKECWEAVGGYDESMRDGYEDWEFILRLAKSRFFGFHINETLFYYRKHKGSMLEGSKKKDAKLKKLIISKHPDMYNLYFFQFLFFIFKEILKRAQNGSIIFSRKVVSFFPPSMKEGIKKRFKNDIFSLSIATETNNYKGIEFNNIEQKSKKNIMIILPWLKVGGVEKVFLQIISSLCTEYQIILVTTKKNNHPWHELFQPYVKAIYHIGDFLETDRDRYDFLIFLIKKWSINLIHLSNTQFGYNISPFIKKKFPKIPIIDTLHMEEPWAAWDYFSYNIQYQSNLDRTIVLTKSQAQSLLLKGSVPKNKLIVIPNGIKCEQDTSHQKQNNIFIVAFIARLARQKQPKMFLRIAKEFKNSKAPIKFLMVGEGELGFLIRFYRKLWGLNKKVQLHPFSNDINKTLSQVNVLLIPSLREGMPMIGLEAMSQGIPIIAPNVPGWNDIVKDGETGYLCNDVPEEYAEKIIEIYEAPATYCEMSRKSVLHCCQDYSLNQTIQMYRRLYDDLINNGD</sequence>
<dbReference type="PANTHER" id="PTHR43685:SF2">
    <property type="entry name" value="GLYCOSYLTRANSFERASE 2-LIKE DOMAIN-CONTAINING PROTEIN"/>
    <property type="match status" value="1"/>
</dbReference>
<keyword evidence="5" id="KW-1185">Reference proteome</keyword>
<organism evidence="4 5">
    <name type="scientific">Paenibacillus oleatilyticus</name>
    <dbReference type="NCBI Taxonomy" id="2594886"/>
    <lineage>
        <taxon>Bacteria</taxon>
        <taxon>Bacillati</taxon>
        <taxon>Bacillota</taxon>
        <taxon>Bacilli</taxon>
        <taxon>Bacillales</taxon>
        <taxon>Paenibacillaceae</taxon>
        <taxon>Paenibacillus</taxon>
    </lineage>
</organism>
<evidence type="ECO:0000259" key="3">
    <source>
        <dbReference type="Pfam" id="PF13439"/>
    </source>
</evidence>
<dbReference type="SUPFAM" id="SSF53448">
    <property type="entry name" value="Nucleotide-diphospho-sugar transferases"/>
    <property type="match status" value="1"/>
</dbReference>
<feature type="domain" description="Glycosyltransferase subfamily 4-like N-terminal" evidence="3">
    <location>
        <begin position="314"/>
        <end position="471"/>
    </location>
</feature>
<dbReference type="Pfam" id="PF00535">
    <property type="entry name" value="Glycos_transf_2"/>
    <property type="match status" value="1"/>
</dbReference>
<evidence type="ECO:0000259" key="2">
    <source>
        <dbReference type="Pfam" id="PF00535"/>
    </source>
</evidence>
<comment type="caution">
    <text evidence="4">The sequence shown here is derived from an EMBL/GenBank/DDBJ whole genome shotgun (WGS) entry which is preliminary data.</text>
</comment>
<dbReference type="RefSeq" id="WP_373955281.1">
    <property type="nucleotide sequence ID" value="NZ_JBHDLN010000013.1"/>
</dbReference>
<dbReference type="Proteomes" id="UP001575622">
    <property type="component" value="Unassembled WGS sequence"/>
</dbReference>
<gene>
    <name evidence="4" type="ORF">ACEU3E_23320</name>
</gene>
<evidence type="ECO:0000313" key="5">
    <source>
        <dbReference type="Proteomes" id="UP001575622"/>
    </source>
</evidence>
<proteinExistence type="predicted"/>
<name>A0ABV4V8N9_9BACL</name>
<evidence type="ECO:0000313" key="4">
    <source>
        <dbReference type="EMBL" id="MFB0845126.1"/>
    </source>
</evidence>
<dbReference type="InterPro" id="IPR050834">
    <property type="entry name" value="Glycosyltransf_2"/>
</dbReference>
<dbReference type="InterPro" id="IPR001173">
    <property type="entry name" value="Glyco_trans_2-like"/>
</dbReference>